<dbReference type="Proteomes" id="UP000775213">
    <property type="component" value="Unassembled WGS sequence"/>
</dbReference>
<evidence type="ECO:0000313" key="2">
    <source>
        <dbReference type="Proteomes" id="UP000775213"/>
    </source>
</evidence>
<proteinExistence type="predicted"/>
<evidence type="ECO:0000313" key="1">
    <source>
        <dbReference type="EMBL" id="KAH0471092.1"/>
    </source>
</evidence>
<dbReference type="InterPro" id="IPR007750">
    <property type="entry name" value="DUF674"/>
</dbReference>
<dbReference type="EMBL" id="JAGFBR010000001">
    <property type="protein sequence ID" value="KAH0471092.1"/>
    <property type="molecule type" value="Genomic_DNA"/>
</dbReference>
<keyword evidence="2" id="KW-1185">Reference proteome</keyword>
<gene>
    <name evidence="1" type="ORF">IEQ34_000815</name>
</gene>
<dbReference type="Pfam" id="PF05056">
    <property type="entry name" value="DUF674"/>
    <property type="match status" value="1"/>
</dbReference>
<name>A0AAV7HU14_DENCH</name>
<dbReference type="AlphaFoldDB" id="A0AAV7HU14"/>
<reference evidence="1 2" key="1">
    <citation type="journal article" date="2021" name="Hortic Res">
        <title>Chromosome-scale assembly of the Dendrobium chrysotoxum genome enhances the understanding of orchid evolution.</title>
        <authorList>
            <person name="Zhang Y."/>
            <person name="Zhang G.Q."/>
            <person name="Zhang D."/>
            <person name="Liu X.D."/>
            <person name="Xu X.Y."/>
            <person name="Sun W.H."/>
            <person name="Yu X."/>
            <person name="Zhu X."/>
            <person name="Wang Z.W."/>
            <person name="Zhao X."/>
            <person name="Zhong W.Y."/>
            <person name="Chen H."/>
            <person name="Yin W.L."/>
            <person name="Huang T."/>
            <person name="Niu S.C."/>
            <person name="Liu Z.J."/>
        </authorList>
    </citation>
    <scope>NUCLEOTIDE SEQUENCE [LARGE SCALE GENOMIC DNA]</scope>
    <source>
        <strain evidence="1">Lindl</strain>
    </source>
</reference>
<accession>A0AAV7HU14</accession>
<organism evidence="1 2">
    <name type="scientific">Dendrobium chrysotoxum</name>
    <name type="common">Orchid</name>
    <dbReference type="NCBI Taxonomy" id="161865"/>
    <lineage>
        <taxon>Eukaryota</taxon>
        <taxon>Viridiplantae</taxon>
        <taxon>Streptophyta</taxon>
        <taxon>Embryophyta</taxon>
        <taxon>Tracheophyta</taxon>
        <taxon>Spermatophyta</taxon>
        <taxon>Magnoliopsida</taxon>
        <taxon>Liliopsida</taxon>
        <taxon>Asparagales</taxon>
        <taxon>Orchidaceae</taxon>
        <taxon>Epidendroideae</taxon>
        <taxon>Malaxideae</taxon>
        <taxon>Dendrobiinae</taxon>
        <taxon>Dendrobium</taxon>
    </lineage>
</organism>
<comment type="caution">
    <text evidence="1">The sequence shown here is derived from an EMBL/GenBank/DDBJ whole genome shotgun (WGS) entry which is preliminary data.</text>
</comment>
<protein>
    <submittedName>
        <fullName evidence="1">Uncharacterized protein</fullName>
    </submittedName>
</protein>
<sequence>MKLLSKNSGMQSIDNLYDSIEKLGGQQYWWIEACRNMLLSSRNATGEHYEDLKLNMDGNLTQESSIVAKWKIAYHAPYVTQYAFLMEWL</sequence>